<dbReference type="CDD" id="cd01665">
    <property type="entry name" value="Cyt_c_Oxidase_III"/>
    <property type="match status" value="1"/>
</dbReference>
<evidence type="ECO:0000256" key="3">
    <source>
        <dbReference type="ARBA" id="ARBA00010581"/>
    </source>
</evidence>
<evidence type="ECO:0000256" key="9">
    <source>
        <dbReference type="ARBA" id="ARBA00022967"/>
    </source>
</evidence>
<evidence type="ECO:0000256" key="5">
    <source>
        <dbReference type="ARBA" id="ARBA00022448"/>
    </source>
</evidence>
<keyword evidence="8" id="KW-0999">Mitochondrion inner membrane</keyword>
<dbReference type="GO" id="GO:0004129">
    <property type="term" value="F:cytochrome-c oxidase activity"/>
    <property type="evidence" value="ECO:0007669"/>
    <property type="project" value="UniProtKB-EC"/>
</dbReference>
<dbReference type="PROSITE" id="PS50253">
    <property type="entry name" value="COX3"/>
    <property type="match status" value="1"/>
</dbReference>
<dbReference type="AlphaFoldDB" id="A0A4U1FLU9"/>
<evidence type="ECO:0000256" key="4">
    <source>
        <dbReference type="ARBA" id="ARBA00015944"/>
    </source>
</evidence>
<dbReference type="InterPro" id="IPR035973">
    <property type="entry name" value="Cyt_c_oxidase_su3-like_sf"/>
</dbReference>
<comment type="function">
    <text evidence="14">Core subunit of the mitochondrial membrane respiratory chain NADH dehydrogenase (Complex I) which catalyzes electron transfer from NADH through the respiratory chain, using ubiquinone as an electron acceptor. Essential for the catalytic activity and assembly of complex I.</text>
</comment>
<evidence type="ECO:0000256" key="6">
    <source>
        <dbReference type="ARBA" id="ARBA00022660"/>
    </source>
</evidence>
<keyword evidence="10" id="KW-0249">Electron transport</keyword>
<dbReference type="GO" id="GO:0006123">
    <property type="term" value="P:mitochondrial electron transport, cytochrome c to oxygen"/>
    <property type="evidence" value="ECO:0007669"/>
    <property type="project" value="TreeGrafter"/>
</dbReference>
<dbReference type="InterPro" id="IPR003918">
    <property type="entry name" value="NADH_UbQ_OxRdtase"/>
</dbReference>
<dbReference type="InterPro" id="IPR013833">
    <property type="entry name" value="Cyt_c_oxidase_su3_a-hlx"/>
</dbReference>
<comment type="function">
    <text evidence="17">Component of the cytochrome c oxidase, the last enzyme in the mitochondrial electron transport chain which drives oxidative phosphorylation. The respiratory chain contains 3 multisubunit complexes succinate dehydrogenase (complex II, CII), ubiquinol-cytochrome c oxidoreductase (cytochrome b-c1 complex, complex III, CIII) and cytochrome c oxidase (complex IV, CIV), that cooperate to transfer electrons derived from NADH and succinate to molecular oxygen, creating an electrochemical gradient over the inner membrane that drives transmembrane transport and the ATP synthase. Cytochrome c oxidase is the component of the respiratory chain that catalyzes the reduction of oxygen to water. Electrons originating from reduced cytochrome c in the intermembrane space (IMS) are transferred via the dinuclear copper A center (CU(A)) of subunit 2 and heme A of subunit 1 to the active site in subunit 1, a binuclear center (BNC) formed by heme A3 and copper B (CU(B)). The BNC reduces molecular oxygen to 2 water molecules using 4 electrons from cytochrome c in the IMS and 4 protons from the mitochondrial matrix.</text>
</comment>
<gene>
    <name evidence="20" type="ORF">EI555_003177</name>
</gene>
<dbReference type="GO" id="GO:0008137">
    <property type="term" value="F:NADH dehydrogenase (ubiquinone) activity"/>
    <property type="evidence" value="ECO:0007669"/>
    <property type="project" value="UniProtKB-EC"/>
</dbReference>
<organism evidence="20 21">
    <name type="scientific">Monodon monoceros</name>
    <name type="common">Narwhal</name>
    <name type="synonym">Ceratodon monodon</name>
    <dbReference type="NCBI Taxonomy" id="40151"/>
    <lineage>
        <taxon>Eukaryota</taxon>
        <taxon>Metazoa</taxon>
        <taxon>Chordata</taxon>
        <taxon>Craniata</taxon>
        <taxon>Vertebrata</taxon>
        <taxon>Euteleostomi</taxon>
        <taxon>Mammalia</taxon>
        <taxon>Eutheria</taxon>
        <taxon>Laurasiatheria</taxon>
        <taxon>Artiodactyla</taxon>
        <taxon>Whippomorpha</taxon>
        <taxon>Cetacea</taxon>
        <taxon>Odontoceti</taxon>
        <taxon>Monodontidae</taxon>
        <taxon>Monodon</taxon>
    </lineage>
</organism>
<evidence type="ECO:0000256" key="17">
    <source>
        <dbReference type="RuleBase" id="RU003375"/>
    </source>
</evidence>
<proteinExistence type="inferred from homology"/>
<evidence type="ECO:0000256" key="2">
    <source>
        <dbReference type="ARBA" id="ARBA00009025"/>
    </source>
</evidence>
<name>A0A4U1FLU9_MONMO</name>
<keyword evidence="9" id="KW-1278">Translocase</keyword>
<feature type="transmembrane region" description="Helical" evidence="18">
    <location>
        <begin position="332"/>
        <end position="348"/>
    </location>
</feature>
<comment type="caution">
    <text evidence="20">The sequence shown here is derived from an EMBL/GenBank/DDBJ whole genome shotgun (WGS) entry which is preliminary data.</text>
</comment>
<sequence length="441" mass="49964">MYLGMAVPLSARTMITGISHAIDSQYYSRALVDPSNWRDNSSTDKHQYCYSFYYIHHSYPTYCPRICRCYNSSLCIYSPNVIRESTFQGHHIPIVQKGLPWVPAANRLRPLNPLEVPLLNTSVLRASGESTTRAHHSLMEENRKHILQALFIAITLGVYFTLLQASEYYEASFTISDRVYGSTFFIATGFHRLHLNIYTEKTSPYECGFDPIGSACLPFSVKFFLKLPSYCPSPEQLKQSISCRTANVSIPLKILIIMSRRHNIIVIRHGNPNDPKFTLHLSQHNTHHPVSVHSLQSHLLKEPLTRKKLCIAVVITSQTFLIITLTATELTLFYLIFEATLVPTLIVITRWGNQTERLNAGLYFLLHTLVMSLPLLVALYSNIELKHYPIPDLTHVEVPIAGSIVLAAILLKLGGYGIFRITAILDPLTEFIAYPFLMLSL</sequence>
<keyword evidence="7 17" id="KW-0812">Transmembrane</keyword>
<dbReference type="PANTHER" id="PTHR11403:SF7">
    <property type="entry name" value="CYTOCHROME C OXIDASE SUBUNIT 3"/>
    <property type="match status" value="1"/>
</dbReference>
<dbReference type="Pfam" id="PF00361">
    <property type="entry name" value="Proton_antipo_M"/>
    <property type="match status" value="2"/>
</dbReference>
<evidence type="ECO:0000313" key="20">
    <source>
        <dbReference type="EMBL" id="TKC51032.1"/>
    </source>
</evidence>
<dbReference type="Pfam" id="PF00510">
    <property type="entry name" value="COX3"/>
    <property type="match status" value="1"/>
</dbReference>
<dbReference type="PRINTS" id="PR01437">
    <property type="entry name" value="NUOXDRDTASE4"/>
</dbReference>
<evidence type="ECO:0000256" key="13">
    <source>
        <dbReference type="ARBA" id="ARBA00023136"/>
    </source>
</evidence>
<dbReference type="SUPFAM" id="SSF81452">
    <property type="entry name" value="Cytochrome c oxidase subunit III-like"/>
    <property type="match status" value="1"/>
</dbReference>
<feature type="domain" description="Heme-copper oxidase subunit III family profile" evidence="19">
    <location>
        <begin position="85"/>
        <end position="197"/>
    </location>
</feature>
<dbReference type="InterPro" id="IPR001750">
    <property type="entry name" value="ND/Mrp_TM"/>
</dbReference>
<evidence type="ECO:0000256" key="10">
    <source>
        <dbReference type="ARBA" id="ARBA00022982"/>
    </source>
</evidence>
<evidence type="ECO:0000256" key="12">
    <source>
        <dbReference type="ARBA" id="ARBA00023128"/>
    </source>
</evidence>
<evidence type="ECO:0000313" key="21">
    <source>
        <dbReference type="Proteomes" id="UP000308365"/>
    </source>
</evidence>
<evidence type="ECO:0000256" key="14">
    <source>
        <dbReference type="ARBA" id="ARBA00024313"/>
    </source>
</evidence>
<evidence type="ECO:0000259" key="19">
    <source>
        <dbReference type="PROSITE" id="PS50253"/>
    </source>
</evidence>
<comment type="subcellular location">
    <subcellularLocation>
        <location evidence="1">Mitochondrion inner membrane</location>
        <topology evidence="1">Multi-pass membrane protein</topology>
    </subcellularLocation>
</comment>
<evidence type="ECO:0000256" key="8">
    <source>
        <dbReference type="ARBA" id="ARBA00022792"/>
    </source>
</evidence>
<evidence type="ECO:0000256" key="16">
    <source>
        <dbReference type="ARBA" id="ARBA00049551"/>
    </source>
</evidence>
<feature type="transmembrane region" description="Helical" evidence="18">
    <location>
        <begin position="309"/>
        <end position="326"/>
    </location>
</feature>
<accession>A0A4U1FLU9</accession>
<keyword evidence="11 18" id="KW-1133">Transmembrane helix</keyword>
<keyword evidence="6" id="KW-0679">Respiratory chain</keyword>
<comment type="similarity">
    <text evidence="2">Belongs to the complex I subunit 4 family.</text>
</comment>
<comment type="catalytic activity">
    <reaction evidence="16">
        <text>a ubiquinone + NADH + 5 H(+)(in) = a ubiquinol + NAD(+) + 4 H(+)(out)</text>
        <dbReference type="Rhea" id="RHEA:29091"/>
        <dbReference type="Rhea" id="RHEA-COMP:9565"/>
        <dbReference type="Rhea" id="RHEA-COMP:9566"/>
        <dbReference type="ChEBI" id="CHEBI:15378"/>
        <dbReference type="ChEBI" id="CHEBI:16389"/>
        <dbReference type="ChEBI" id="CHEBI:17976"/>
        <dbReference type="ChEBI" id="CHEBI:57540"/>
        <dbReference type="ChEBI" id="CHEBI:57945"/>
        <dbReference type="EC" id="7.1.1.2"/>
    </reaction>
</comment>
<dbReference type="InterPro" id="IPR000298">
    <property type="entry name" value="Cyt_c_oxidase-like_su3"/>
</dbReference>
<comment type="catalytic activity">
    <reaction evidence="15">
        <text>4 Fe(II)-[cytochrome c] + O2 + 8 H(+)(in) = 4 Fe(III)-[cytochrome c] + 2 H2O + 4 H(+)(out)</text>
        <dbReference type="Rhea" id="RHEA:11436"/>
        <dbReference type="Rhea" id="RHEA-COMP:10350"/>
        <dbReference type="Rhea" id="RHEA-COMP:14399"/>
        <dbReference type="ChEBI" id="CHEBI:15377"/>
        <dbReference type="ChEBI" id="CHEBI:15378"/>
        <dbReference type="ChEBI" id="CHEBI:15379"/>
        <dbReference type="ChEBI" id="CHEBI:29033"/>
        <dbReference type="ChEBI" id="CHEBI:29034"/>
        <dbReference type="EC" id="7.1.1.9"/>
    </reaction>
    <physiologicalReaction direction="left-to-right" evidence="15">
        <dbReference type="Rhea" id="RHEA:11437"/>
    </physiologicalReaction>
</comment>
<evidence type="ECO:0000256" key="7">
    <source>
        <dbReference type="ARBA" id="ARBA00022692"/>
    </source>
</evidence>
<evidence type="ECO:0000256" key="18">
    <source>
        <dbReference type="SAM" id="Phobius"/>
    </source>
</evidence>
<keyword evidence="5" id="KW-0813">Transport</keyword>
<dbReference type="InterPro" id="IPR033945">
    <property type="entry name" value="Cyt_c_oxase_su3_dom"/>
</dbReference>
<keyword evidence="12 17" id="KW-0496">Mitochondrion</keyword>
<evidence type="ECO:0000256" key="11">
    <source>
        <dbReference type="ARBA" id="ARBA00022989"/>
    </source>
</evidence>
<keyword evidence="13 18" id="KW-0472">Membrane</keyword>
<feature type="transmembrane region" description="Helical" evidence="18">
    <location>
        <begin position="360"/>
        <end position="380"/>
    </location>
</feature>
<dbReference type="EMBL" id="RWIC01000062">
    <property type="protein sequence ID" value="TKC51032.1"/>
    <property type="molecule type" value="Genomic_DNA"/>
</dbReference>
<feature type="transmembrane region" description="Helical" evidence="18">
    <location>
        <begin position="146"/>
        <end position="166"/>
    </location>
</feature>
<dbReference type="GO" id="GO:0005743">
    <property type="term" value="C:mitochondrial inner membrane"/>
    <property type="evidence" value="ECO:0007669"/>
    <property type="project" value="UniProtKB-SubCell"/>
</dbReference>
<evidence type="ECO:0000256" key="15">
    <source>
        <dbReference type="ARBA" id="ARBA00049512"/>
    </source>
</evidence>
<feature type="transmembrane region" description="Helical" evidence="18">
    <location>
        <begin position="400"/>
        <end position="419"/>
    </location>
</feature>
<comment type="similarity">
    <text evidence="3 17">Belongs to the cytochrome c oxidase subunit 3 family.</text>
</comment>
<reference evidence="21" key="1">
    <citation type="journal article" date="2019" name="IScience">
        <title>Narwhal Genome Reveals Long-Term Low Genetic Diversity despite Current Large Abundance Size.</title>
        <authorList>
            <person name="Westbury M.V."/>
            <person name="Petersen B."/>
            <person name="Garde E."/>
            <person name="Heide-Jorgensen M.P."/>
            <person name="Lorenzen E.D."/>
        </authorList>
    </citation>
    <scope>NUCLEOTIDE SEQUENCE [LARGE SCALE GENOMIC DNA]</scope>
</reference>
<dbReference type="Proteomes" id="UP000308365">
    <property type="component" value="Unassembled WGS sequence"/>
</dbReference>
<protein>
    <recommendedName>
        <fullName evidence="4 17">Cytochrome c oxidase subunit 3</fullName>
    </recommendedName>
</protein>
<dbReference type="Gene3D" id="1.20.120.80">
    <property type="entry name" value="Cytochrome c oxidase, subunit III, four-helix bundle"/>
    <property type="match status" value="1"/>
</dbReference>
<dbReference type="PANTHER" id="PTHR11403">
    <property type="entry name" value="CYTOCHROME C OXIDASE SUBUNIT III"/>
    <property type="match status" value="1"/>
</dbReference>
<dbReference type="InterPro" id="IPR024791">
    <property type="entry name" value="Cyt_c/ubiquinol_Oxase_su3"/>
</dbReference>
<evidence type="ECO:0000256" key="1">
    <source>
        <dbReference type="ARBA" id="ARBA00004448"/>
    </source>
</evidence>